<dbReference type="EMBL" id="FRBU01000038">
    <property type="protein sequence ID" value="SHM45799.1"/>
    <property type="molecule type" value="Genomic_DNA"/>
</dbReference>
<dbReference type="OrthoDB" id="5499170at2"/>
<dbReference type="AlphaFoldDB" id="A0A1M7IYK1"/>
<evidence type="ECO:0000313" key="2">
    <source>
        <dbReference type="Proteomes" id="UP000184260"/>
    </source>
</evidence>
<organism evidence="1 2">
    <name type="scientific">Flavobacterium xanthum</name>
    <dbReference type="NCBI Taxonomy" id="69322"/>
    <lineage>
        <taxon>Bacteria</taxon>
        <taxon>Pseudomonadati</taxon>
        <taxon>Bacteroidota</taxon>
        <taxon>Flavobacteriia</taxon>
        <taxon>Flavobacteriales</taxon>
        <taxon>Flavobacteriaceae</taxon>
        <taxon>Flavobacterium</taxon>
    </lineage>
</organism>
<dbReference type="RefSeq" id="WP_073354888.1">
    <property type="nucleotide sequence ID" value="NZ_FRBU01000038.1"/>
</dbReference>
<dbReference type="InterPro" id="IPR035965">
    <property type="entry name" value="PAS-like_dom_sf"/>
</dbReference>
<dbReference type="Gene3D" id="3.30.450.20">
    <property type="entry name" value="PAS domain"/>
    <property type="match status" value="1"/>
</dbReference>
<proteinExistence type="predicted"/>
<gene>
    <name evidence="1" type="ORF">SAMN05443669_10384</name>
</gene>
<protein>
    <submittedName>
        <fullName evidence="1">Uncharacterized protein</fullName>
    </submittedName>
</protein>
<dbReference type="SUPFAM" id="SSF55785">
    <property type="entry name" value="PYP-like sensor domain (PAS domain)"/>
    <property type="match status" value="1"/>
</dbReference>
<evidence type="ECO:0000313" key="1">
    <source>
        <dbReference type="EMBL" id="SHM45799.1"/>
    </source>
</evidence>
<accession>A0A1M7IYK1</accession>
<keyword evidence="2" id="KW-1185">Reference proteome</keyword>
<name>A0A1M7IYK1_9FLAO</name>
<sequence length="84" mass="9726">MYFTEISDHIFVQEALVNAETRYKHLFDFVKDGILFVDGTTGKINAFNPFFINSIDLSKESCIGKEAWTVDFLKNILENKKVFI</sequence>
<dbReference type="STRING" id="69322.SAMN05443669_10384"/>
<dbReference type="Proteomes" id="UP000184260">
    <property type="component" value="Unassembled WGS sequence"/>
</dbReference>
<reference evidence="2" key="1">
    <citation type="submission" date="2016-11" db="EMBL/GenBank/DDBJ databases">
        <authorList>
            <person name="Varghese N."/>
            <person name="Submissions S."/>
        </authorList>
    </citation>
    <scope>NUCLEOTIDE SEQUENCE [LARGE SCALE GENOMIC DNA]</scope>
    <source>
        <strain evidence="2">DSM 3661</strain>
    </source>
</reference>